<feature type="compositionally biased region" description="Low complexity" evidence="5">
    <location>
        <begin position="165"/>
        <end position="181"/>
    </location>
</feature>
<dbReference type="Ensembl" id="ENSPKIT00000009956.1">
    <property type="protein sequence ID" value="ENSPKIP00000029165.1"/>
    <property type="gene ID" value="ENSPKIG00000010523.1"/>
</dbReference>
<organism evidence="6 7">
    <name type="scientific">Paramormyrops kingsleyae</name>
    <dbReference type="NCBI Taxonomy" id="1676925"/>
    <lineage>
        <taxon>Eukaryota</taxon>
        <taxon>Metazoa</taxon>
        <taxon>Chordata</taxon>
        <taxon>Craniata</taxon>
        <taxon>Vertebrata</taxon>
        <taxon>Euteleostomi</taxon>
        <taxon>Actinopterygii</taxon>
        <taxon>Neopterygii</taxon>
        <taxon>Teleostei</taxon>
        <taxon>Osteoglossocephala</taxon>
        <taxon>Osteoglossomorpha</taxon>
        <taxon>Osteoglossiformes</taxon>
        <taxon>Mormyridae</taxon>
        <taxon>Paramormyrops</taxon>
    </lineage>
</organism>
<dbReference type="GeneTree" id="ENSGT00390000007488"/>
<sequence length="227" mass="24838">MKMAKCAAGRGGEDRAAAEDISELQMLLHPELLSQDFIQLMLQEKNIQVGDDVKTDRDRLTELFMQHITPKPQRKLPHSRWGSRVERRSLTGSHANSSLSSNESGARKRQLIVFDGSPTRTGAIKLKKPEVTPGSGSMDRLKPPPSGNFANPIRKLSSPPANRCSPNITISSPSPTLTSPLGKETAKSQPSPTVKLKRLATSEGDSDSLGELKSPEMKKKIQPITWP</sequence>
<evidence type="ECO:0000256" key="3">
    <source>
        <dbReference type="ARBA" id="ARBA00015134"/>
    </source>
</evidence>
<evidence type="ECO:0000256" key="4">
    <source>
        <dbReference type="ARBA" id="ARBA00023242"/>
    </source>
</evidence>
<reference evidence="6" key="1">
    <citation type="submission" date="2025-08" db="UniProtKB">
        <authorList>
            <consortium name="Ensembl"/>
        </authorList>
    </citation>
    <scope>IDENTIFICATION</scope>
</reference>
<evidence type="ECO:0000256" key="5">
    <source>
        <dbReference type="SAM" id="MobiDB-lite"/>
    </source>
</evidence>
<comment type="similarity">
    <text evidence="2">Belongs to the ashwin family.</text>
</comment>
<proteinExistence type="inferred from homology"/>
<dbReference type="GO" id="GO:0005634">
    <property type="term" value="C:nucleus"/>
    <property type="evidence" value="ECO:0007669"/>
    <property type="project" value="UniProtKB-SubCell"/>
</dbReference>
<protein>
    <recommendedName>
        <fullName evidence="3">Ashwin</fullName>
    </recommendedName>
</protein>
<dbReference type="InterPro" id="IPR024887">
    <property type="entry name" value="Ashwin"/>
</dbReference>
<feature type="region of interest" description="Disordered" evidence="5">
    <location>
        <begin position="70"/>
        <end position="227"/>
    </location>
</feature>
<dbReference type="OrthoDB" id="10071059at2759"/>
<dbReference type="Proteomes" id="UP000261540">
    <property type="component" value="Unplaced"/>
</dbReference>
<dbReference type="STRING" id="1676925.ENSPKIP00000029165"/>
<evidence type="ECO:0000256" key="2">
    <source>
        <dbReference type="ARBA" id="ARBA00007855"/>
    </source>
</evidence>
<dbReference type="Pfam" id="PF15323">
    <property type="entry name" value="Ashwin"/>
    <property type="match status" value="1"/>
</dbReference>
<dbReference type="GO" id="GO:0072669">
    <property type="term" value="C:tRNA-splicing ligase complex"/>
    <property type="evidence" value="ECO:0007669"/>
    <property type="project" value="InterPro"/>
</dbReference>
<keyword evidence="4" id="KW-0539">Nucleus</keyword>
<dbReference type="PANTHER" id="PTHR28359:SF1">
    <property type="entry name" value="ASHWIN"/>
    <property type="match status" value="1"/>
</dbReference>
<accession>A0A3B3SFY7</accession>
<dbReference type="PANTHER" id="PTHR28359">
    <property type="entry name" value="ASHWIN"/>
    <property type="match status" value="1"/>
</dbReference>
<reference evidence="6" key="2">
    <citation type="submission" date="2025-09" db="UniProtKB">
        <authorList>
            <consortium name="Ensembl"/>
        </authorList>
    </citation>
    <scope>IDENTIFICATION</scope>
</reference>
<dbReference type="AlphaFoldDB" id="A0A3B3SFY7"/>
<dbReference type="GO" id="GO:0048598">
    <property type="term" value="P:embryonic morphogenesis"/>
    <property type="evidence" value="ECO:0007669"/>
    <property type="project" value="InterPro"/>
</dbReference>
<evidence type="ECO:0000313" key="7">
    <source>
        <dbReference type="Proteomes" id="UP000261540"/>
    </source>
</evidence>
<evidence type="ECO:0000256" key="1">
    <source>
        <dbReference type="ARBA" id="ARBA00004123"/>
    </source>
</evidence>
<feature type="compositionally biased region" description="Low complexity" evidence="5">
    <location>
        <begin position="90"/>
        <end position="104"/>
    </location>
</feature>
<keyword evidence="7" id="KW-1185">Reference proteome</keyword>
<comment type="subcellular location">
    <subcellularLocation>
        <location evidence="1">Nucleus</location>
    </subcellularLocation>
</comment>
<name>A0A3B3SFY7_9TELE</name>
<evidence type="ECO:0000313" key="6">
    <source>
        <dbReference type="Ensembl" id="ENSPKIP00000029165.1"/>
    </source>
</evidence>